<evidence type="ECO:0000256" key="5">
    <source>
        <dbReference type="PROSITE-ProRule" id="PRU00335"/>
    </source>
</evidence>
<keyword evidence="2" id="KW-0805">Transcription regulation</keyword>
<dbReference type="InterPro" id="IPR001647">
    <property type="entry name" value="HTH_TetR"/>
</dbReference>
<dbReference type="SUPFAM" id="SSF48498">
    <property type="entry name" value="Tetracyclin repressor-like, C-terminal domain"/>
    <property type="match status" value="1"/>
</dbReference>
<organism evidence="7 8">
    <name type="scientific">Fodinicola feengrottensis</name>
    <dbReference type="NCBI Taxonomy" id="435914"/>
    <lineage>
        <taxon>Bacteria</taxon>
        <taxon>Bacillati</taxon>
        <taxon>Actinomycetota</taxon>
        <taxon>Actinomycetes</taxon>
        <taxon>Mycobacteriales</taxon>
        <taxon>Fodinicola</taxon>
    </lineage>
</organism>
<keyword evidence="4" id="KW-0804">Transcription</keyword>
<reference evidence="7 8" key="1">
    <citation type="journal article" date="2019" name="Int. J. Syst. Evol. Microbiol.">
        <title>The Global Catalogue of Microorganisms (GCM) 10K type strain sequencing project: providing services to taxonomists for standard genome sequencing and annotation.</title>
        <authorList>
            <consortium name="The Broad Institute Genomics Platform"/>
            <consortium name="The Broad Institute Genome Sequencing Center for Infectious Disease"/>
            <person name="Wu L."/>
            <person name="Ma J."/>
        </authorList>
    </citation>
    <scope>NUCLEOTIDE SEQUENCE [LARGE SCALE GENOMIC DNA]</scope>
    <source>
        <strain evidence="7 8">JCM 14718</strain>
    </source>
</reference>
<keyword evidence="3 5" id="KW-0238">DNA-binding</keyword>
<protein>
    <recommendedName>
        <fullName evidence="6">HTH tetR-type domain-containing protein</fullName>
    </recommendedName>
</protein>
<dbReference type="InterPro" id="IPR009057">
    <property type="entry name" value="Homeodomain-like_sf"/>
</dbReference>
<comment type="caution">
    <text evidence="7">The sequence shown here is derived from an EMBL/GenBank/DDBJ whole genome shotgun (WGS) entry which is preliminary data.</text>
</comment>
<evidence type="ECO:0000313" key="7">
    <source>
        <dbReference type="EMBL" id="GAA1660862.1"/>
    </source>
</evidence>
<sequence>MARVSAQERRHELIEAAIRVMARDGVAKATTRAIVTEAGMQLGFFHYCFRSKEELLLQVIDTINERNVHAVIGVVRPHSDLRETLRASVGAYWEEVEANPGVHQLTYELTQYALRRPELIELTRRQYANYFRAATGFLEAVAAAAGVEWTVDLPLLARYTYTIIDGATLSWVVDRDGDSARQVLDQFTDYLVASARQRQPTGAR</sequence>
<dbReference type="InterPro" id="IPR036271">
    <property type="entry name" value="Tet_transcr_reg_TetR-rel_C_sf"/>
</dbReference>
<dbReference type="Gene3D" id="1.10.357.10">
    <property type="entry name" value="Tetracycline Repressor, domain 2"/>
    <property type="match status" value="1"/>
</dbReference>
<evidence type="ECO:0000313" key="8">
    <source>
        <dbReference type="Proteomes" id="UP001500618"/>
    </source>
</evidence>
<feature type="domain" description="HTH tetR-type" evidence="6">
    <location>
        <begin position="7"/>
        <end position="67"/>
    </location>
</feature>
<evidence type="ECO:0000256" key="1">
    <source>
        <dbReference type="ARBA" id="ARBA00022491"/>
    </source>
</evidence>
<dbReference type="PANTHER" id="PTHR30055:SF234">
    <property type="entry name" value="HTH-TYPE TRANSCRIPTIONAL REGULATOR BETI"/>
    <property type="match status" value="1"/>
</dbReference>
<gene>
    <name evidence="7" type="ORF">GCM10009765_07890</name>
</gene>
<proteinExistence type="predicted"/>
<dbReference type="Proteomes" id="UP001500618">
    <property type="component" value="Unassembled WGS sequence"/>
</dbReference>
<keyword evidence="1" id="KW-0678">Repressor</keyword>
<evidence type="ECO:0000256" key="3">
    <source>
        <dbReference type="ARBA" id="ARBA00023125"/>
    </source>
</evidence>
<evidence type="ECO:0000256" key="2">
    <source>
        <dbReference type="ARBA" id="ARBA00023015"/>
    </source>
</evidence>
<dbReference type="EMBL" id="BAAANY010000002">
    <property type="protein sequence ID" value="GAA1660862.1"/>
    <property type="molecule type" value="Genomic_DNA"/>
</dbReference>
<dbReference type="SUPFAM" id="SSF46689">
    <property type="entry name" value="Homeodomain-like"/>
    <property type="match status" value="1"/>
</dbReference>
<dbReference type="Pfam" id="PF00440">
    <property type="entry name" value="TetR_N"/>
    <property type="match status" value="1"/>
</dbReference>
<dbReference type="PROSITE" id="PS50977">
    <property type="entry name" value="HTH_TETR_2"/>
    <property type="match status" value="1"/>
</dbReference>
<dbReference type="InterPro" id="IPR039538">
    <property type="entry name" value="BetI_C"/>
</dbReference>
<evidence type="ECO:0000256" key="4">
    <source>
        <dbReference type="ARBA" id="ARBA00023163"/>
    </source>
</evidence>
<dbReference type="Pfam" id="PF13977">
    <property type="entry name" value="TetR_C_6"/>
    <property type="match status" value="1"/>
</dbReference>
<name>A0ABN2FWQ2_9ACTN</name>
<feature type="DNA-binding region" description="H-T-H motif" evidence="5">
    <location>
        <begin position="30"/>
        <end position="49"/>
    </location>
</feature>
<dbReference type="InterPro" id="IPR050109">
    <property type="entry name" value="HTH-type_TetR-like_transc_reg"/>
</dbReference>
<keyword evidence="8" id="KW-1185">Reference proteome</keyword>
<dbReference type="PANTHER" id="PTHR30055">
    <property type="entry name" value="HTH-TYPE TRANSCRIPTIONAL REGULATOR RUTR"/>
    <property type="match status" value="1"/>
</dbReference>
<evidence type="ECO:0000259" key="6">
    <source>
        <dbReference type="PROSITE" id="PS50977"/>
    </source>
</evidence>
<accession>A0ABN2FWQ2</accession>